<keyword evidence="3" id="KW-1185">Reference proteome</keyword>
<dbReference type="AlphaFoldDB" id="A0A1J4KE98"/>
<protein>
    <recommendedName>
        <fullName evidence="1">UBFD1 PH-like C-terminal domain-containing protein</fullName>
    </recommendedName>
</protein>
<sequence length="140" mass="17073">MMMNMFEFFKPKEEIFDKSIIAQGPPTIRFNYEARKQETVLPRNPFKVYDLQGTLCKLYFETDGIFIKYKLPEGPQKYNPENQDERIFYSEIRNFKLIPVQGYERFYMNLVMNTKFGKRILYYLPKEYMNLITKILREEE</sequence>
<comment type="caution">
    <text evidence="2">The sequence shown here is derived from an EMBL/GenBank/DDBJ whole genome shotgun (WGS) entry which is preliminary data.</text>
</comment>
<dbReference type="Pfam" id="PF25343">
    <property type="entry name" value="PH_UBFD1_C"/>
    <property type="match status" value="1"/>
</dbReference>
<dbReference type="InterPro" id="IPR057455">
    <property type="entry name" value="UBFD1_C"/>
</dbReference>
<name>A0A1J4KE98_9EUKA</name>
<accession>A0A1J4KE98</accession>
<dbReference type="EMBL" id="MLAK01000637">
    <property type="protein sequence ID" value="OHT09515.1"/>
    <property type="molecule type" value="Genomic_DNA"/>
</dbReference>
<dbReference type="RefSeq" id="XP_068362651.1">
    <property type="nucleotide sequence ID" value="XM_068502050.1"/>
</dbReference>
<dbReference type="GeneID" id="94836754"/>
<proteinExistence type="predicted"/>
<gene>
    <name evidence="2" type="ORF">TRFO_21561</name>
</gene>
<organism evidence="2 3">
    <name type="scientific">Tritrichomonas foetus</name>
    <dbReference type="NCBI Taxonomy" id="1144522"/>
    <lineage>
        <taxon>Eukaryota</taxon>
        <taxon>Metamonada</taxon>
        <taxon>Parabasalia</taxon>
        <taxon>Tritrichomonadida</taxon>
        <taxon>Tritrichomonadidae</taxon>
        <taxon>Tritrichomonas</taxon>
    </lineage>
</organism>
<evidence type="ECO:0000313" key="2">
    <source>
        <dbReference type="EMBL" id="OHT09515.1"/>
    </source>
</evidence>
<dbReference type="VEuPathDB" id="TrichDB:TRFO_21561"/>
<dbReference type="Proteomes" id="UP000179807">
    <property type="component" value="Unassembled WGS sequence"/>
</dbReference>
<evidence type="ECO:0000313" key="3">
    <source>
        <dbReference type="Proteomes" id="UP000179807"/>
    </source>
</evidence>
<reference evidence="2" key="1">
    <citation type="submission" date="2016-10" db="EMBL/GenBank/DDBJ databases">
        <authorList>
            <person name="Benchimol M."/>
            <person name="Almeida L.G."/>
            <person name="Vasconcelos A.T."/>
            <person name="Perreira-Neves A."/>
            <person name="Rosa I.A."/>
            <person name="Tasca T."/>
            <person name="Bogo M.R."/>
            <person name="de Souza W."/>
        </authorList>
    </citation>
    <scope>NUCLEOTIDE SEQUENCE [LARGE SCALE GENOMIC DNA]</scope>
    <source>
        <strain evidence="2">K</strain>
    </source>
</reference>
<feature type="domain" description="UBFD1 PH-like C-terminal" evidence="1">
    <location>
        <begin position="20"/>
        <end position="135"/>
    </location>
</feature>
<evidence type="ECO:0000259" key="1">
    <source>
        <dbReference type="Pfam" id="PF25343"/>
    </source>
</evidence>